<reference evidence="5 6" key="1">
    <citation type="submission" date="2016-10" db="EMBL/GenBank/DDBJ databases">
        <authorList>
            <person name="de Groot N.N."/>
        </authorList>
    </citation>
    <scope>NUCLEOTIDE SEQUENCE [LARGE SCALE GENOMIC DNA]</scope>
    <source>
        <strain evidence="6">L7-484,KACC 16230,DSM 25025</strain>
    </source>
</reference>
<evidence type="ECO:0000256" key="2">
    <source>
        <dbReference type="ARBA" id="ARBA00022448"/>
    </source>
</evidence>
<keyword evidence="6" id="KW-1185">Reference proteome</keyword>
<keyword evidence="3" id="KW-0732">Signal</keyword>
<dbReference type="STRING" id="1166073.SAMN05192530_102544"/>
<dbReference type="AlphaFoldDB" id="A0A1H0FJE1"/>
<dbReference type="PANTHER" id="PTHR30061">
    <property type="entry name" value="MALTOSE-BINDING PERIPLASMIC PROTEIN"/>
    <property type="match status" value="1"/>
</dbReference>
<dbReference type="SUPFAM" id="SSF53850">
    <property type="entry name" value="Periplasmic binding protein-like II"/>
    <property type="match status" value="1"/>
</dbReference>
<sequence>MTQRIDRRTILKSGLALGAGFATGGLARPALAQSREMTLAVWGSDAEVAAYNAVIAKYQAANPGTTIRLDVMPFAQFYQQVDTRLAGRQAPDLFRVTYQQVGRYATGKAAVDLSPYLDANTGDAFTSAVWSAVSVDGAPFALPHHTDTFALYYNADALDQAGIALPTSMEDAWTWAKFIENAKLLKERQAGSYPFAMSWQNGAVHRWLVYLYQHGGQLLNDDLSASAIQEAAGVETIRWTQSWFQEGLVPPSTSLKSSERIQNLFVNGTIPMMLNGNWQIPFVQQQASRFKWGVTYLPRDKAMADDLGGTCVAVSRDAKDPAAAAAFLRFLTDEANMRDFVNEAQFLPVRRSLVDAGIDYKLRPDEMRVFVDMTKTIPEHLVRTVTLPTWGRFNPRFADQLDLAFTSGQSPEETAETIAADVDRVLVA</sequence>
<dbReference type="GO" id="GO:0015768">
    <property type="term" value="P:maltose transport"/>
    <property type="evidence" value="ECO:0007669"/>
    <property type="project" value="TreeGrafter"/>
</dbReference>
<protein>
    <submittedName>
        <fullName evidence="5">Carbohydrate ABC transporter substrate-binding protein, CUT1 family</fullName>
    </submittedName>
</protein>
<keyword evidence="4" id="KW-0574">Periplasm</keyword>
<dbReference type="OrthoDB" id="9805950at2"/>
<dbReference type="Pfam" id="PF13416">
    <property type="entry name" value="SBP_bac_8"/>
    <property type="match status" value="1"/>
</dbReference>
<dbReference type="EMBL" id="FNIT01000002">
    <property type="protein sequence ID" value="SDN94734.1"/>
    <property type="molecule type" value="Genomic_DNA"/>
</dbReference>
<dbReference type="PROSITE" id="PS51318">
    <property type="entry name" value="TAT"/>
    <property type="match status" value="1"/>
</dbReference>
<accession>A0A1H0FJE1</accession>
<dbReference type="InterPro" id="IPR006311">
    <property type="entry name" value="TAT_signal"/>
</dbReference>
<dbReference type="GO" id="GO:1901982">
    <property type="term" value="F:maltose binding"/>
    <property type="evidence" value="ECO:0007669"/>
    <property type="project" value="TreeGrafter"/>
</dbReference>
<gene>
    <name evidence="5" type="ORF">SAMN05192530_102544</name>
</gene>
<dbReference type="Gene3D" id="3.40.190.10">
    <property type="entry name" value="Periplasmic binding protein-like II"/>
    <property type="match status" value="1"/>
</dbReference>
<comment type="similarity">
    <text evidence="1">Belongs to the bacterial solute-binding protein 1 family.</text>
</comment>
<dbReference type="InterPro" id="IPR006059">
    <property type="entry name" value="SBP"/>
</dbReference>
<dbReference type="PANTHER" id="PTHR30061:SF50">
    <property type="entry name" value="MALTOSE_MALTODEXTRIN-BINDING PERIPLASMIC PROTEIN"/>
    <property type="match status" value="1"/>
</dbReference>
<evidence type="ECO:0000256" key="1">
    <source>
        <dbReference type="ARBA" id="ARBA00008520"/>
    </source>
</evidence>
<evidence type="ECO:0000256" key="3">
    <source>
        <dbReference type="ARBA" id="ARBA00022729"/>
    </source>
</evidence>
<dbReference type="GO" id="GO:0042956">
    <property type="term" value="P:maltodextrin transmembrane transport"/>
    <property type="evidence" value="ECO:0007669"/>
    <property type="project" value="TreeGrafter"/>
</dbReference>
<dbReference type="GO" id="GO:0055052">
    <property type="term" value="C:ATP-binding cassette (ABC) transporter complex, substrate-binding subunit-containing"/>
    <property type="evidence" value="ECO:0007669"/>
    <property type="project" value="TreeGrafter"/>
</dbReference>
<dbReference type="RefSeq" id="WP_090671002.1">
    <property type="nucleotide sequence ID" value="NZ_FNIT01000002.1"/>
</dbReference>
<name>A0A1H0FJE1_9HYPH</name>
<dbReference type="CDD" id="cd13585">
    <property type="entry name" value="PBP2_TMBP_like"/>
    <property type="match status" value="1"/>
</dbReference>
<dbReference type="Proteomes" id="UP000198793">
    <property type="component" value="Unassembled WGS sequence"/>
</dbReference>
<evidence type="ECO:0000256" key="4">
    <source>
        <dbReference type="ARBA" id="ARBA00022764"/>
    </source>
</evidence>
<proteinExistence type="inferred from homology"/>
<organism evidence="5 6">
    <name type="scientific">Aureimonas jatrophae</name>
    <dbReference type="NCBI Taxonomy" id="1166073"/>
    <lineage>
        <taxon>Bacteria</taxon>
        <taxon>Pseudomonadati</taxon>
        <taxon>Pseudomonadota</taxon>
        <taxon>Alphaproteobacteria</taxon>
        <taxon>Hyphomicrobiales</taxon>
        <taxon>Aurantimonadaceae</taxon>
        <taxon>Aureimonas</taxon>
    </lineage>
</organism>
<keyword evidence="2" id="KW-0813">Transport</keyword>
<evidence type="ECO:0000313" key="5">
    <source>
        <dbReference type="EMBL" id="SDN94734.1"/>
    </source>
</evidence>
<evidence type="ECO:0000313" key="6">
    <source>
        <dbReference type="Proteomes" id="UP000198793"/>
    </source>
</evidence>